<evidence type="ECO:0000259" key="2">
    <source>
        <dbReference type="Pfam" id="PF12708"/>
    </source>
</evidence>
<feature type="signal peptide" evidence="1">
    <location>
        <begin position="1"/>
        <end position="23"/>
    </location>
</feature>
<organism evidence="3 4">
    <name type="scientific">Pontiella sulfatireligans</name>
    <dbReference type="NCBI Taxonomy" id="2750658"/>
    <lineage>
        <taxon>Bacteria</taxon>
        <taxon>Pseudomonadati</taxon>
        <taxon>Kiritimatiellota</taxon>
        <taxon>Kiritimatiellia</taxon>
        <taxon>Kiritimatiellales</taxon>
        <taxon>Pontiellaceae</taxon>
        <taxon>Pontiella</taxon>
    </lineage>
</organism>
<dbReference type="PANTHER" id="PTHR31339">
    <property type="entry name" value="PECTIN LYASE-RELATED"/>
    <property type="match status" value="1"/>
</dbReference>
<protein>
    <recommendedName>
        <fullName evidence="2">Rhamnogalacturonase A/B/Epimerase-like pectate lyase domain-containing protein</fullName>
    </recommendedName>
</protein>
<dbReference type="EMBL" id="CAAHFH010000004">
    <property type="protein sequence ID" value="VGO23533.1"/>
    <property type="molecule type" value="Genomic_DNA"/>
</dbReference>
<feature type="chain" id="PRO_5025626921" description="Rhamnogalacturonase A/B/Epimerase-like pectate lyase domain-containing protein" evidence="1">
    <location>
        <begin position="24"/>
        <end position="1434"/>
    </location>
</feature>
<evidence type="ECO:0000313" key="4">
    <source>
        <dbReference type="Proteomes" id="UP000346198"/>
    </source>
</evidence>
<keyword evidence="1" id="KW-0732">Signal</keyword>
<dbReference type="InterPro" id="IPR012334">
    <property type="entry name" value="Pectin_lyas_fold"/>
</dbReference>
<dbReference type="SUPFAM" id="SSF51126">
    <property type="entry name" value="Pectin lyase-like"/>
    <property type="match status" value="2"/>
</dbReference>
<feature type="domain" description="Rhamnogalacturonase A/B/Epimerase-like pectate lyase" evidence="2">
    <location>
        <begin position="543"/>
        <end position="612"/>
    </location>
</feature>
<dbReference type="Pfam" id="PF12708">
    <property type="entry name" value="Pect-lyase_RHGA_epim"/>
    <property type="match status" value="1"/>
</dbReference>
<keyword evidence="4" id="KW-1185">Reference proteome</keyword>
<dbReference type="InterPro" id="IPR011050">
    <property type="entry name" value="Pectin_lyase_fold/virulence"/>
</dbReference>
<dbReference type="PANTHER" id="PTHR31339:SF9">
    <property type="entry name" value="PLASMIN AND FIBRONECTIN-BINDING PROTEIN A"/>
    <property type="match status" value="1"/>
</dbReference>
<proteinExistence type="predicted"/>
<reference evidence="3 4" key="1">
    <citation type="submission" date="2019-04" db="EMBL/GenBank/DDBJ databases">
        <authorList>
            <person name="Van Vliet M D."/>
        </authorList>
    </citation>
    <scope>NUCLEOTIDE SEQUENCE [LARGE SCALE GENOMIC DNA]</scope>
    <source>
        <strain evidence="3 4">F21</strain>
    </source>
</reference>
<dbReference type="Gene3D" id="2.160.20.10">
    <property type="entry name" value="Single-stranded right-handed beta-helix, Pectin lyase-like"/>
    <property type="match status" value="2"/>
</dbReference>
<dbReference type="CDD" id="cd00257">
    <property type="entry name" value="beta-trefoil_FSCN-like"/>
    <property type="match status" value="1"/>
</dbReference>
<evidence type="ECO:0000256" key="1">
    <source>
        <dbReference type="SAM" id="SignalP"/>
    </source>
</evidence>
<gene>
    <name evidence="3" type="ORF">SCARR_05640</name>
</gene>
<dbReference type="InterPro" id="IPR024535">
    <property type="entry name" value="RHGA/B-epi-like_pectate_lyase"/>
</dbReference>
<dbReference type="RefSeq" id="WP_168433675.1">
    <property type="nucleotide sequence ID" value="NZ_CAAHFH010000004.1"/>
</dbReference>
<accession>A0A6C2UU77</accession>
<evidence type="ECO:0000313" key="3">
    <source>
        <dbReference type="EMBL" id="VGO23533.1"/>
    </source>
</evidence>
<dbReference type="Proteomes" id="UP000346198">
    <property type="component" value="Unassembled WGS sequence"/>
</dbReference>
<name>A0A6C2UU77_9BACT</name>
<dbReference type="InterPro" id="IPR051801">
    <property type="entry name" value="GH28_Enzymes"/>
</dbReference>
<sequence>MRNSIIWISCALVLMGAVSATHAAAPFGETISLYSDFTASYVTADAVDGYQIEAKDISSVGMTERFVVEDAGSGNIRLKAVANDNYVKVDPANVKKMFANTTSTTDTLAHYQWTELSGGKIRLTSIGNGLNVSPAGATFVLRANTTSTGPETEFTWAIDSGVTPASGWRVVPEDVNYPTDDIIVAFCDVTDAGYNLPADPANTDCTVAFQVALDDASSAGGGTVFVPDGEYRIDGPLTMGANVTLRGRWREITATQPASGTILKLYQTGTNAVLTLAESSSGLRDLTFWHPDQDPAAINTNYPFVIQGEANVMTLENITLINAVKGIDSSKASFCCFRGIYGSPLNLGLTADQSFAVSRFDSIHFSPDYWAWSGLTNSPAAGGAHETYIRSNGLAVNIKEMDGFYFQSSVISGYRDGVLFERGISGDNPHGDLSYLTITNCTVALNVVSAKSFKVLGCTFSGSTYGLYTQDGTDMSINTCTIEGGTNAIRTTSGGDLNLVNCTVNGSENRSGGTLVKSSYDTIMPAYSFVYDAVRKPAETNLFNVKDYGAVGDQSTDDTAAFQSAIAAATNNGGGIVFVPDGEYVVNGHLDLGVGVELRGISGGRQQADSDTELGSLILINNAGGSETGTPFIKLGDHSGVRSISFHYLDQDIVTFVPHPWMIQGNGMKNYIIDCFASNPYQAAELNGDDHLVEYTFFGGIRATYRANTCSGGRIQNCHIKPDFWRNIEIGNYPATLTEVHETKWRQTQQVEIFHLNGCDDYSISSIFNHASHQFMTADNSSGQTLMISAEQVQKGYAIRNGTKTFNFLNSSCNINSVGDYSGNYGIKTESGFKGNARFFVSSIWGTSDSTWDASDGKLYLQQCYVAGPSNRGCINFRCRPGGNIKVESGNSSMRFGLENEGVFTMQDFDFRNGCLFSATRDYVDDNLIDETYIVADVNQDPALAYGIALDTNNIVIEDAMIMPDSDPADLNDQRRVKGARLSSGSSYSLDVTEPEFSDGIRSDVDVEVYMLIDTFCTNEVWYHSSSGMKKGKTLIYDGSTTNAAWKTISFRAIDAEFGTAEDIRVDVTGASPLLAMVLVSSTDIPSRHIGNVVLSNDDNSNTTSKTWTVSSLNTTNPVVSGSAATVTGFFTADGELGSSDNFAISVSSVIDWSTANAQAAIATNGFASYLANLPNGTVAGYQGNLGADSGPVYTDDNPNQLGNSLLEALVYTVDAADLPSGDLYLTGASFQRYAGDDRTDFVIYDISENAIIEQQWNANYDGADVVSGSWKLETGDKIIIGTGSENGANDFRVNDLTLDILKATYIPTDYDLWVALHGGAGLIGDETFDYDSDGLANLGEYALDGNPTNELDTGVAPSLVNATGAMWFIHPQRSDDASLIYTVETSTNLVSGIWTNAGYTVSATNVTGSTLNYVTNAVPTDFEQTYIRLKVER</sequence>